<dbReference type="EMBL" id="LAVV01012309">
    <property type="protein sequence ID" value="KNZ46811.1"/>
    <property type="molecule type" value="Genomic_DNA"/>
</dbReference>
<gene>
    <name evidence="2" type="ORF">VP01_6933g1</name>
</gene>
<accession>A0A0L6UE63</accession>
<feature type="region of interest" description="Disordered" evidence="1">
    <location>
        <begin position="73"/>
        <end position="171"/>
    </location>
</feature>
<dbReference type="Proteomes" id="UP000037035">
    <property type="component" value="Unassembled WGS sequence"/>
</dbReference>
<comment type="caution">
    <text evidence="2">The sequence shown here is derived from an EMBL/GenBank/DDBJ whole genome shotgun (WGS) entry which is preliminary data.</text>
</comment>
<feature type="non-terminal residue" evidence="2">
    <location>
        <position position="1"/>
    </location>
</feature>
<protein>
    <recommendedName>
        <fullName evidence="4">DDE Tnp4 domain-containing protein</fullName>
    </recommendedName>
</protein>
<evidence type="ECO:0000256" key="1">
    <source>
        <dbReference type="SAM" id="MobiDB-lite"/>
    </source>
</evidence>
<evidence type="ECO:0000313" key="2">
    <source>
        <dbReference type="EMBL" id="KNZ46811.1"/>
    </source>
</evidence>
<organism evidence="2 3">
    <name type="scientific">Puccinia sorghi</name>
    <dbReference type="NCBI Taxonomy" id="27349"/>
    <lineage>
        <taxon>Eukaryota</taxon>
        <taxon>Fungi</taxon>
        <taxon>Dikarya</taxon>
        <taxon>Basidiomycota</taxon>
        <taxon>Pucciniomycotina</taxon>
        <taxon>Pucciniomycetes</taxon>
        <taxon>Pucciniales</taxon>
        <taxon>Pucciniaceae</taxon>
        <taxon>Puccinia</taxon>
    </lineage>
</organism>
<dbReference type="AlphaFoldDB" id="A0A0L6UE63"/>
<evidence type="ECO:0008006" key="4">
    <source>
        <dbReference type="Google" id="ProtNLM"/>
    </source>
</evidence>
<name>A0A0L6UE63_9BASI</name>
<feature type="compositionally biased region" description="Pro residues" evidence="1">
    <location>
        <begin position="95"/>
        <end position="114"/>
    </location>
</feature>
<proteinExistence type="predicted"/>
<dbReference type="VEuPathDB" id="FungiDB:VP01_6933g1"/>
<reference evidence="2 3" key="1">
    <citation type="submission" date="2015-08" db="EMBL/GenBank/DDBJ databases">
        <title>Next Generation Sequencing and Analysis of the Genome of Puccinia sorghi L Schw, the Causal Agent of Maize Common Rust.</title>
        <authorList>
            <person name="Rochi L."/>
            <person name="Burguener G."/>
            <person name="Darino M."/>
            <person name="Turjanski A."/>
            <person name="Kreff E."/>
            <person name="Dieguez M.J."/>
            <person name="Sacco F."/>
        </authorList>
    </citation>
    <scope>NUCLEOTIDE SEQUENCE [LARGE SCALE GENOMIC DNA]</scope>
    <source>
        <strain evidence="2 3">RO10H11247</strain>
    </source>
</reference>
<sequence>SLKNSLIKISSFWQTQLIKNFAFTYHLAQSRVRIEYPIGILKGIKINWIISCVILHNPLADLKDQWNELYKEDAPDSALQPPEAHQCPHLTSPEAPMPPLPSNPQRTPPPPPTSPVALSTTSLGIPSGPQRHTNAPRGSPASFDIPSGPQRHTNAQRPHHLLGPPQRPPEAHSMVYQPLILPTNPPNSNLLILRLLQILK</sequence>
<evidence type="ECO:0000313" key="3">
    <source>
        <dbReference type="Proteomes" id="UP000037035"/>
    </source>
</evidence>
<keyword evidence="3" id="KW-1185">Reference proteome</keyword>